<dbReference type="Proteomes" id="UP000615026">
    <property type="component" value="Unassembled WGS sequence"/>
</dbReference>
<protein>
    <submittedName>
        <fullName evidence="1">Uncharacterized protein</fullName>
    </submittedName>
</protein>
<dbReference type="EMBL" id="JADEXP010000087">
    <property type="protein sequence ID" value="MBE9067305.1"/>
    <property type="molecule type" value="Genomic_DNA"/>
</dbReference>
<proteinExistence type="predicted"/>
<name>A0A928X1D1_LEPEC</name>
<organism evidence="1 2">
    <name type="scientific">Leptolyngbya cf. ectocarpi LEGE 11479</name>
    <dbReference type="NCBI Taxonomy" id="1828722"/>
    <lineage>
        <taxon>Bacteria</taxon>
        <taxon>Bacillati</taxon>
        <taxon>Cyanobacteriota</taxon>
        <taxon>Cyanophyceae</taxon>
        <taxon>Leptolyngbyales</taxon>
        <taxon>Leptolyngbyaceae</taxon>
        <taxon>Leptolyngbya group</taxon>
        <taxon>Leptolyngbya</taxon>
    </lineage>
</organism>
<comment type="caution">
    <text evidence="1">The sequence shown here is derived from an EMBL/GenBank/DDBJ whole genome shotgun (WGS) entry which is preliminary data.</text>
</comment>
<dbReference type="AlphaFoldDB" id="A0A928X1D1"/>
<reference evidence="1" key="1">
    <citation type="submission" date="2020-10" db="EMBL/GenBank/DDBJ databases">
        <authorList>
            <person name="Castelo-Branco R."/>
            <person name="Eusebio N."/>
            <person name="Adriana R."/>
            <person name="Vieira A."/>
            <person name="Brugerolle De Fraissinette N."/>
            <person name="Rezende De Castro R."/>
            <person name="Schneider M.P."/>
            <person name="Vasconcelos V."/>
            <person name="Leao P.N."/>
        </authorList>
    </citation>
    <scope>NUCLEOTIDE SEQUENCE</scope>
    <source>
        <strain evidence="1">LEGE 11479</strain>
    </source>
</reference>
<accession>A0A928X1D1</accession>
<dbReference type="Pfam" id="PF20065">
    <property type="entry name" value="DUF6464"/>
    <property type="match status" value="1"/>
</dbReference>
<evidence type="ECO:0000313" key="2">
    <source>
        <dbReference type="Proteomes" id="UP000615026"/>
    </source>
</evidence>
<sequence length="113" mass="12501">MAVVMFLILVGLVPPAISVWASYQAERRVMARLDAAMNAGNYPAANPWRRHNPDEHYIDGIGLVIGDITCQLNARSPHIRCAVNPTGPCEDCRSYEGRTYQTLQTAAPLQEPH</sequence>
<dbReference type="RefSeq" id="WP_193993272.1">
    <property type="nucleotide sequence ID" value="NZ_JADEXP010000087.1"/>
</dbReference>
<dbReference type="InterPro" id="IPR045589">
    <property type="entry name" value="DUF6464"/>
</dbReference>
<keyword evidence="2" id="KW-1185">Reference proteome</keyword>
<evidence type="ECO:0000313" key="1">
    <source>
        <dbReference type="EMBL" id="MBE9067305.1"/>
    </source>
</evidence>
<gene>
    <name evidence="1" type="ORF">IQ260_11630</name>
</gene>